<reference evidence="2 3" key="1">
    <citation type="journal article" date="2024" name="IMA Fungus">
        <title>Apiospora arundinis, a panoply of carbohydrate-active enzymes and secondary metabolites.</title>
        <authorList>
            <person name="Sorensen T."/>
            <person name="Petersen C."/>
            <person name="Muurmann A.T."/>
            <person name="Christiansen J.V."/>
            <person name="Brundto M.L."/>
            <person name="Overgaard C.K."/>
            <person name="Boysen A.T."/>
            <person name="Wollenberg R.D."/>
            <person name="Larsen T.O."/>
            <person name="Sorensen J.L."/>
            <person name="Nielsen K.L."/>
            <person name="Sondergaard T.E."/>
        </authorList>
    </citation>
    <scope>NUCLEOTIDE SEQUENCE [LARGE SCALE GENOMIC DNA]</scope>
    <source>
        <strain evidence="2 3">AAU 773</strain>
    </source>
</reference>
<feature type="compositionally biased region" description="Polar residues" evidence="1">
    <location>
        <begin position="101"/>
        <end position="129"/>
    </location>
</feature>
<feature type="compositionally biased region" description="Low complexity" evidence="1">
    <location>
        <begin position="67"/>
        <end position="84"/>
    </location>
</feature>
<organism evidence="2 3">
    <name type="scientific">Apiospora arundinis</name>
    <dbReference type="NCBI Taxonomy" id="335852"/>
    <lineage>
        <taxon>Eukaryota</taxon>
        <taxon>Fungi</taxon>
        <taxon>Dikarya</taxon>
        <taxon>Ascomycota</taxon>
        <taxon>Pezizomycotina</taxon>
        <taxon>Sordariomycetes</taxon>
        <taxon>Xylariomycetidae</taxon>
        <taxon>Amphisphaeriales</taxon>
        <taxon>Apiosporaceae</taxon>
        <taxon>Apiospora</taxon>
    </lineage>
</organism>
<gene>
    <name evidence="2" type="ORF">PGQ11_006453</name>
</gene>
<comment type="caution">
    <text evidence="2">The sequence shown here is derived from an EMBL/GenBank/DDBJ whole genome shotgun (WGS) entry which is preliminary data.</text>
</comment>
<protein>
    <submittedName>
        <fullName evidence="2">Uncharacterized protein</fullName>
    </submittedName>
</protein>
<keyword evidence="3" id="KW-1185">Reference proteome</keyword>
<evidence type="ECO:0000256" key="1">
    <source>
        <dbReference type="SAM" id="MobiDB-lite"/>
    </source>
</evidence>
<dbReference type="Proteomes" id="UP001390339">
    <property type="component" value="Unassembled WGS sequence"/>
</dbReference>
<proteinExistence type="predicted"/>
<evidence type="ECO:0000313" key="2">
    <source>
        <dbReference type="EMBL" id="KAK8867875.1"/>
    </source>
</evidence>
<sequence length="129" mass="14062">MQLRRSVSQTFGSAHPALLHTPVPPTATREDDEKRIWRGLGLGVNDRRSSSSTTNNNNMGETGLFLQQQQHTSGSTSTTTPRAELQLRLQEQLQRLKNHTAAYNNQSSAVGNTASLPPISGQDQQPGSL</sequence>
<accession>A0ABR2ISQ9</accession>
<feature type="region of interest" description="Disordered" evidence="1">
    <location>
        <begin position="1"/>
        <end position="84"/>
    </location>
</feature>
<feature type="compositionally biased region" description="Polar residues" evidence="1">
    <location>
        <begin position="1"/>
        <end position="12"/>
    </location>
</feature>
<name>A0ABR2ISQ9_9PEZI</name>
<feature type="region of interest" description="Disordered" evidence="1">
    <location>
        <begin position="96"/>
        <end position="129"/>
    </location>
</feature>
<dbReference type="EMBL" id="JAPCWZ010000004">
    <property type="protein sequence ID" value="KAK8867875.1"/>
    <property type="molecule type" value="Genomic_DNA"/>
</dbReference>
<evidence type="ECO:0000313" key="3">
    <source>
        <dbReference type="Proteomes" id="UP001390339"/>
    </source>
</evidence>